<feature type="transmembrane region" description="Helical" evidence="1">
    <location>
        <begin position="97"/>
        <end position="116"/>
    </location>
</feature>
<dbReference type="EMBL" id="JBHTGR010000057">
    <property type="protein sequence ID" value="MFC7748118.1"/>
    <property type="molecule type" value="Genomic_DNA"/>
</dbReference>
<sequence length="170" mass="19286">MPRQVKKSDQTERESRSNVLTRSLQTGFAGGLIGGVMWVILYYFNFSEIAPKHYLLSSWTAAGWVDSWLGTVISILMISIISILVALIYFGTFKTINSVWIGVFCGVVLWFIVFYILKPIFPNIPYVTDLSADTIVSTICLYILYGVFIGFSISYDYHDTFVKSKTEQTE</sequence>
<feature type="transmembrane region" description="Helical" evidence="1">
    <location>
        <begin position="20"/>
        <end position="44"/>
    </location>
</feature>
<keyword evidence="3" id="KW-1185">Reference proteome</keyword>
<accession>A0ABW2UXV6</accession>
<proteinExistence type="predicted"/>
<dbReference type="RefSeq" id="WP_382361090.1">
    <property type="nucleotide sequence ID" value="NZ_JBHTGR010000057.1"/>
</dbReference>
<feature type="transmembrane region" description="Helical" evidence="1">
    <location>
        <begin position="136"/>
        <end position="155"/>
    </location>
</feature>
<keyword evidence="1" id="KW-0472">Membrane</keyword>
<keyword evidence="1" id="KW-1133">Transmembrane helix</keyword>
<reference evidence="3" key="1">
    <citation type="journal article" date="2019" name="Int. J. Syst. Evol. Microbiol.">
        <title>The Global Catalogue of Microorganisms (GCM) 10K type strain sequencing project: providing services to taxonomists for standard genome sequencing and annotation.</title>
        <authorList>
            <consortium name="The Broad Institute Genomics Platform"/>
            <consortium name="The Broad Institute Genome Sequencing Center for Infectious Disease"/>
            <person name="Wu L."/>
            <person name="Ma J."/>
        </authorList>
    </citation>
    <scope>NUCLEOTIDE SEQUENCE [LARGE SCALE GENOMIC DNA]</scope>
    <source>
        <strain evidence="3">JCM 30234</strain>
    </source>
</reference>
<keyword evidence="1" id="KW-0812">Transmembrane</keyword>
<protein>
    <submittedName>
        <fullName evidence="2">YqhR family membrane protein</fullName>
    </submittedName>
</protein>
<evidence type="ECO:0000256" key="1">
    <source>
        <dbReference type="SAM" id="Phobius"/>
    </source>
</evidence>
<comment type="caution">
    <text evidence="2">The sequence shown here is derived from an EMBL/GenBank/DDBJ whole genome shotgun (WGS) entry which is preliminary data.</text>
</comment>
<organism evidence="2 3">
    <name type="scientific">Lentibacillus kimchii</name>
    <dbReference type="NCBI Taxonomy" id="1542911"/>
    <lineage>
        <taxon>Bacteria</taxon>
        <taxon>Bacillati</taxon>
        <taxon>Bacillota</taxon>
        <taxon>Bacilli</taxon>
        <taxon>Bacillales</taxon>
        <taxon>Bacillaceae</taxon>
        <taxon>Lentibacillus</taxon>
    </lineage>
</organism>
<evidence type="ECO:0000313" key="2">
    <source>
        <dbReference type="EMBL" id="MFC7748118.1"/>
    </source>
</evidence>
<dbReference type="InterPro" id="IPR024563">
    <property type="entry name" value="YqhR"/>
</dbReference>
<feature type="transmembrane region" description="Helical" evidence="1">
    <location>
        <begin position="64"/>
        <end position="90"/>
    </location>
</feature>
<evidence type="ECO:0000313" key="3">
    <source>
        <dbReference type="Proteomes" id="UP001596620"/>
    </source>
</evidence>
<dbReference type="Pfam" id="PF11085">
    <property type="entry name" value="YqhR"/>
    <property type="match status" value="1"/>
</dbReference>
<name>A0ABW2UXV6_9BACI</name>
<dbReference type="Proteomes" id="UP001596620">
    <property type="component" value="Unassembled WGS sequence"/>
</dbReference>
<gene>
    <name evidence="2" type="ORF">ACFQU8_13085</name>
</gene>